<evidence type="ECO:0000313" key="2">
    <source>
        <dbReference type="Proteomes" id="UP001239111"/>
    </source>
</evidence>
<name>A0ACC2PJ82_9HYME</name>
<reference evidence="1" key="1">
    <citation type="submission" date="2023-04" db="EMBL/GenBank/DDBJ databases">
        <title>A chromosome-level genome assembly of the parasitoid wasp Eretmocerus hayati.</title>
        <authorList>
            <person name="Zhong Y."/>
            <person name="Liu S."/>
            <person name="Liu Y."/>
        </authorList>
    </citation>
    <scope>NUCLEOTIDE SEQUENCE</scope>
    <source>
        <strain evidence="1">ZJU_SS_LIU_2023</strain>
    </source>
</reference>
<dbReference type="Proteomes" id="UP001239111">
    <property type="component" value="Chromosome 1"/>
</dbReference>
<comment type="caution">
    <text evidence="1">The sequence shown here is derived from an EMBL/GenBank/DDBJ whole genome shotgun (WGS) entry which is preliminary data.</text>
</comment>
<accession>A0ACC2PJ82</accession>
<organism evidence="1 2">
    <name type="scientific">Eretmocerus hayati</name>
    <dbReference type="NCBI Taxonomy" id="131215"/>
    <lineage>
        <taxon>Eukaryota</taxon>
        <taxon>Metazoa</taxon>
        <taxon>Ecdysozoa</taxon>
        <taxon>Arthropoda</taxon>
        <taxon>Hexapoda</taxon>
        <taxon>Insecta</taxon>
        <taxon>Pterygota</taxon>
        <taxon>Neoptera</taxon>
        <taxon>Endopterygota</taxon>
        <taxon>Hymenoptera</taxon>
        <taxon>Apocrita</taxon>
        <taxon>Proctotrupomorpha</taxon>
        <taxon>Chalcidoidea</taxon>
        <taxon>Aphelinidae</taxon>
        <taxon>Aphelininae</taxon>
        <taxon>Eretmocerus</taxon>
    </lineage>
</organism>
<protein>
    <submittedName>
        <fullName evidence="1">Uncharacterized protein</fullName>
    </submittedName>
</protein>
<gene>
    <name evidence="1" type="ORF">QAD02_019305</name>
</gene>
<evidence type="ECO:0000313" key="1">
    <source>
        <dbReference type="EMBL" id="KAJ8683513.1"/>
    </source>
</evidence>
<dbReference type="EMBL" id="CM056741">
    <property type="protein sequence ID" value="KAJ8683513.1"/>
    <property type="molecule type" value="Genomic_DNA"/>
</dbReference>
<keyword evidence="2" id="KW-1185">Reference proteome</keyword>
<proteinExistence type="predicted"/>
<sequence length="164" mass="18526">MAGTKDTKSVKDSSNQKILAQKRLVLYNLRELLIKFKDKHSTTKVGFSEFAQIRPSQSVLAGSSGTHSVCVCVHHQNVKLMLDGLGISKFTSGKFNNYGDCISIIVCENPTDDCSFDKCEKCPSIDFFKKLLLQCFDEKNIDRVQYQCWHSTDHYQSWAASDTD</sequence>